<keyword evidence="2" id="KW-1185">Reference proteome</keyword>
<dbReference type="InterPro" id="IPR036746">
    <property type="entry name" value="TT1725-like_sf"/>
</dbReference>
<reference evidence="1" key="1">
    <citation type="submission" date="2021-04" db="EMBL/GenBank/DDBJ databases">
        <title>Sinoanaerobacter chloroacetimidivorans sp. nov., an obligate anaerobic bacterium isolated from anaerobic sludge.</title>
        <authorList>
            <person name="Bao Y."/>
        </authorList>
    </citation>
    <scope>NUCLEOTIDE SEQUENCE</scope>
    <source>
        <strain evidence="1">BAD-6</strain>
    </source>
</reference>
<dbReference type="Proteomes" id="UP000675664">
    <property type="component" value="Unassembled WGS sequence"/>
</dbReference>
<dbReference type="Pfam" id="PF04456">
    <property type="entry name" value="DUF503"/>
    <property type="match status" value="1"/>
</dbReference>
<dbReference type="RefSeq" id="WP_227020692.1">
    <property type="nucleotide sequence ID" value="NZ_JAGSND010000038.1"/>
</dbReference>
<evidence type="ECO:0000313" key="1">
    <source>
        <dbReference type="EMBL" id="MBR0600610.1"/>
    </source>
</evidence>
<sequence>MIIGAITIKLYAPWVHSLKEKRMIVKSLCGKLKNKFNLSVIEAEDQDVHQTIVIAAVYAAQSQAQGDSILEHVINFVEENTEAQVLEVSHEYR</sequence>
<comment type="caution">
    <text evidence="1">The sequence shown here is derived from an EMBL/GenBank/DDBJ whole genome shotgun (WGS) entry which is preliminary data.</text>
</comment>
<dbReference type="PANTHER" id="PTHR36441:SF1">
    <property type="entry name" value="DUF503 DOMAIN-CONTAINING PROTEIN"/>
    <property type="match status" value="1"/>
</dbReference>
<evidence type="ECO:0000313" key="2">
    <source>
        <dbReference type="Proteomes" id="UP000675664"/>
    </source>
</evidence>
<reference evidence="1" key="2">
    <citation type="submission" date="2021-04" db="EMBL/GenBank/DDBJ databases">
        <authorList>
            <person name="Liu J."/>
        </authorList>
    </citation>
    <scope>NUCLEOTIDE SEQUENCE</scope>
    <source>
        <strain evidence="1">BAD-6</strain>
    </source>
</reference>
<dbReference type="EMBL" id="JAGSND010000038">
    <property type="protein sequence ID" value="MBR0600610.1"/>
    <property type="molecule type" value="Genomic_DNA"/>
</dbReference>
<protein>
    <submittedName>
        <fullName evidence="1">DUF503 domain-containing protein</fullName>
    </submittedName>
</protein>
<dbReference type="AlphaFoldDB" id="A0A8J8B5S3"/>
<name>A0A8J8B5S3_9FIRM</name>
<organism evidence="1 2">
    <name type="scientific">Sinanaerobacter chloroacetimidivorans</name>
    <dbReference type="NCBI Taxonomy" id="2818044"/>
    <lineage>
        <taxon>Bacteria</taxon>
        <taxon>Bacillati</taxon>
        <taxon>Bacillota</taxon>
        <taxon>Clostridia</taxon>
        <taxon>Peptostreptococcales</taxon>
        <taxon>Anaerovoracaceae</taxon>
        <taxon>Sinanaerobacter</taxon>
    </lineage>
</organism>
<proteinExistence type="predicted"/>
<dbReference type="PANTHER" id="PTHR36441">
    <property type="entry name" value="HYPOTHETICAL CYTOSOLIC PROTEIN"/>
    <property type="match status" value="1"/>
</dbReference>
<dbReference type="Gene3D" id="3.30.70.1120">
    <property type="entry name" value="TT1725-like"/>
    <property type="match status" value="1"/>
</dbReference>
<dbReference type="SUPFAM" id="SSF103007">
    <property type="entry name" value="Hypothetical protein TT1725"/>
    <property type="match status" value="1"/>
</dbReference>
<accession>A0A8J8B5S3</accession>
<gene>
    <name evidence="1" type="ORF">KCX82_22325</name>
</gene>
<dbReference type="InterPro" id="IPR007546">
    <property type="entry name" value="DUF503"/>
</dbReference>